<feature type="transmembrane region" description="Helical" evidence="9">
    <location>
        <begin position="134"/>
        <end position="152"/>
    </location>
</feature>
<feature type="transmembrane region" description="Helical" evidence="9">
    <location>
        <begin position="61"/>
        <end position="78"/>
    </location>
</feature>
<evidence type="ECO:0000259" key="10">
    <source>
        <dbReference type="Pfam" id="PF04290"/>
    </source>
</evidence>
<evidence type="ECO:0000256" key="2">
    <source>
        <dbReference type="ARBA" id="ARBA00022448"/>
    </source>
</evidence>
<comment type="subcellular location">
    <subcellularLocation>
        <location evidence="1 9">Cell inner membrane</location>
        <topology evidence="1 9">Multi-pass membrane protein</topology>
    </subcellularLocation>
</comment>
<evidence type="ECO:0000256" key="9">
    <source>
        <dbReference type="RuleBase" id="RU369079"/>
    </source>
</evidence>
<sequence length="270" mass="30493">MQEQHYCWLGSLRGLVRKAAILFVSLALLSAGWLIFSGLFLGSEIGMQQMLRPGDLLSVKITLWLLLFALLFSSIYLSDTVGAIEMRPRGFFDIISLICSRLAMLGIGFLVFVMFYEVVARYVFAAPTLWANEFSLWMAGFIFLLAGLYAMQQRSHIRIYIVYDLMPRWLQKASDCISVLLIWAFAAALVWGGFNEALTKLLRWEAFGTAWNPPIPGTIKPAILITVALVALQALSNLILDWDSEPEHHSPLDEIDEAEIESIRRSLENK</sequence>
<dbReference type="Pfam" id="PF04290">
    <property type="entry name" value="DctQ"/>
    <property type="match status" value="1"/>
</dbReference>
<dbReference type="InterPro" id="IPR055348">
    <property type="entry name" value="DctQ"/>
</dbReference>
<evidence type="ECO:0000256" key="3">
    <source>
        <dbReference type="ARBA" id="ARBA00022475"/>
    </source>
</evidence>
<feature type="domain" description="Tripartite ATP-independent periplasmic transporters DctQ component" evidence="10">
    <location>
        <begin position="110"/>
        <end position="242"/>
    </location>
</feature>
<evidence type="ECO:0000256" key="1">
    <source>
        <dbReference type="ARBA" id="ARBA00004429"/>
    </source>
</evidence>
<keyword evidence="7 9" id="KW-0472">Membrane</keyword>
<evidence type="ECO:0000256" key="4">
    <source>
        <dbReference type="ARBA" id="ARBA00022519"/>
    </source>
</evidence>
<comment type="subunit">
    <text evidence="9">The complex comprises the extracytoplasmic solute receptor protein and the two transmembrane proteins.</text>
</comment>
<keyword evidence="3" id="KW-1003">Cell membrane</keyword>
<keyword evidence="4 9" id="KW-0997">Cell inner membrane</keyword>
<protein>
    <recommendedName>
        <fullName evidence="9">TRAP transporter small permease protein</fullName>
    </recommendedName>
</protein>
<comment type="caution">
    <text evidence="9">Lacks conserved residue(s) required for the propagation of feature annotation.</text>
</comment>
<keyword evidence="12" id="KW-1185">Reference proteome</keyword>
<dbReference type="PANTHER" id="PTHR35011">
    <property type="entry name" value="2,3-DIKETO-L-GULONATE TRAP TRANSPORTER SMALL PERMEASE PROTEIN YIAM"/>
    <property type="match status" value="1"/>
</dbReference>
<keyword evidence="2 9" id="KW-0813">Transport</keyword>
<feature type="transmembrane region" description="Helical" evidence="9">
    <location>
        <begin position="20"/>
        <end position="41"/>
    </location>
</feature>
<comment type="function">
    <text evidence="9">Part of the tripartite ATP-independent periplasmic (TRAP) transport system.</text>
</comment>
<evidence type="ECO:0000256" key="5">
    <source>
        <dbReference type="ARBA" id="ARBA00022692"/>
    </source>
</evidence>
<gene>
    <name evidence="11" type="ORF">ON753_01125</name>
</gene>
<feature type="transmembrane region" description="Helical" evidence="9">
    <location>
        <begin position="90"/>
        <end position="114"/>
    </location>
</feature>
<evidence type="ECO:0000256" key="6">
    <source>
        <dbReference type="ARBA" id="ARBA00022989"/>
    </source>
</evidence>
<dbReference type="InterPro" id="IPR007387">
    <property type="entry name" value="TRAP_DctQ"/>
</dbReference>
<comment type="caution">
    <text evidence="11">The sequence shown here is derived from an EMBL/GenBank/DDBJ whole genome shotgun (WGS) entry which is preliminary data.</text>
</comment>
<proteinExistence type="inferred from homology"/>
<evidence type="ECO:0000256" key="7">
    <source>
        <dbReference type="ARBA" id="ARBA00023136"/>
    </source>
</evidence>
<keyword evidence="5 9" id="KW-0812">Transmembrane</keyword>
<keyword evidence="6 9" id="KW-1133">Transmembrane helix</keyword>
<evidence type="ECO:0000313" key="12">
    <source>
        <dbReference type="Proteomes" id="UP001300261"/>
    </source>
</evidence>
<dbReference type="EMBL" id="JAPEVI010000001">
    <property type="protein sequence ID" value="MCX2721013.1"/>
    <property type="molecule type" value="Genomic_DNA"/>
</dbReference>
<evidence type="ECO:0000256" key="8">
    <source>
        <dbReference type="ARBA" id="ARBA00038436"/>
    </source>
</evidence>
<comment type="similarity">
    <text evidence="8 9">Belongs to the TRAP transporter small permease family.</text>
</comment>
<name>A0ABT3QVX3_9HYPH</name>
<accession>A0ABT3QVX3</accession>
<reference evidence="11 12" key="1">
    <citation type="journal article" date="2016" name="Int. J. Syst. Evol. Microbiol.">
        <title>Labrenzia salina sp. nov., isolated from the rhizosphere of the halophyte Arthrocnemum macrostachyum.</title>
        <authorList>
            <person name="Camacho M."/>
            <person name="Redondo-Gomez S."/>
            <person name="Rodriguez-Llorente I."/>
            <person name="Rohde M."/>
            <person name="Sproer C."/>
            <person name="Schumann P."/>
            <person name="Klenk H.P."/>
            <person name="Montero-Calasanz M.D.C."/>
        </authorList>
    </citation>
    <scope>NUCLEOTIDE SEQUENCE [LARGE SCALE GENOMIC DNA]</scope>
    <source>
        <strain evidence="11 12">DSM 29163</strain>
    </source>
</reference>
<evidence type="ECO:0000313" key="11">
    <source>
        <dbReference type="EMBL" id="MCX2721013.1"/>
    </source>
</evidence>
<dbReference type="Proteomes" id="UP001300261">
    <property type="component" value="Unassembled WGS sequence"/>
</dbReference>
<organism evidence="11 12">
    <name type="scientific">Roseibium salinum</name>
    <dbReference type="NCBI Taxonomy" id="1604349"/>
    <lineage>
        <taxon>Bacteria</taxon>
        <taxon>Pseudomonadati</taxon>
        <taxon>Pseudomonadota</taxon>
        <taxon>Alphaproteobacteria</taxon>
        <taxon>Hyphomicrobiales</taxon>
        <taxon>Stappiaceae</taxon>
        <taxon>Roseibium</taxon>
    </lineage>
</organism>
<dbReference type="PANTHER" id="PTHR35011:SF4">
    <property type="entry name" value="SLL1102 PROTEIN"/>
    <property type="match status" value="1"/>
</dbReference>
<dbReference type="RefSeq" id="WP_265960708.1">
    <property type="nucleotide sequence ID" value="NZ_JAPEVI010000001.1"/>
</dbReference>
<feature type="transmembrane region" description="Helical" evidence="9">
    <location>
        <begin position="173"/>
        <end position="194"/>
    </location>
</feature>